<organism evidence="2 3">
    <name type="scientific">Niastella soli</name>
    <dbReference type="NCBI Taxonomy" id="2821487"/>
    <lineage>
        <taxon>Bacteria</taxon>
        <taxon>Pseudomonadati</taxon>
        <taxon>Bacteroidota</taxon>
        <taxon>Chitinophagia</taxon>
        <taxon>Chitinophagales</taxon>
        <taxon>Chitinophagaceae</taxon>
        <taxon>Niastella</taxon>
    </lineage>
</organism>
<dbReference type="RefSeq" id="WP_209141389.1">
    <property type="nucleotide sequence ID" value="NZ_JAGHKO010000006.1"/>
</dbReference>
<evidence type="ECO:0000313" key="2">
    <source>
        <dbReference type="EMBL" id="MBO9203335.1"/>
    </source>
</evidence>
<evidence type="ECO:0000313" key="3">
    <source>
        <dbReference type="Proteomes" id="UP000677244"/>
    </source>
</evidence>
<dbReference type="CDD" id="cd02440">
    <property type="entry name" value="AdoMet_MTases"/>
    <property type="match status" value="1"/>
</dbReference>
<dbReference type="PANTHER" id="PTHR12843">
    <property type="entry name" value="PROTEIN-LYSINE N-METHYLTRANSFERASE METTL10"/>
    <property type="match status" value="1"/>
</dbReference>
<keyword evidence="3" id="KW-1185">Reference proteome</keyword>
<proteinExistence type="predicted"/>
<reference evidence="2 3" key="1">
    <citation type="submission" date="2021-03" db="EMBL/GenBank/DDBJ databases">
        <title>Assistant Professor.</title>
        <authorList>
            <person name="Huq M.A."/>
        </authorList>
    </citation>
    <scope>NUCLEOTIDE SEQUENCE [LARGE SCALE GENOMIC DNA]</scope>
    <source>
        <strain evidence="2 3">MAH-29</strain>
    </source>
</reference>
<evidence type="ECO:0000259" key="1">
    <source>
        <dbReference type="Pfam" id="PF13649"/>
    </source>
</evidence>
<keyword evidence="2" id="KW-0489">Methyltransferase</keyword>
<dbReference type="GO" id="GO:0032259">
    <property type="term" value="P:methylation"/>
    <property type="evidence" value="ECO:0007669"/>
    <property type="project" value="UniProtKB-KW"/>
</dbReference>
<dbReference type="Pfam" id="PF13649">
    <property type="entry name" value="Methyltransf_25"/>
    <property type="match status" value="1"/>
</dbReference>
<protein>
    <submittedName>
        <fullName evidence="2">Methyltransferase domain-containing protein</fullName>
    </submittedName>
</protein>
<feature type="domain" description="Methyltransferase" evidence="1">
    <location>
        <begin position="46"/>
        <end position="140"/>
    </location>
</feature>
<comment type="caution">
    <text evidence="2">The sequence shown here is derived from an EMBL/GenBank/DDBJ whole genome shotgun (WGS) entry which is preliminary data.</text>
</comment>
<sequence length="205" mass="22934">MNNASQHHWDHVYETKAEDEVSWYQANPQHANELMKLFNLPSGAAIIDVGGGDSHFVDAMLAAGYSNITVLDISAAAINRAKARLGEKADQVTWIVSDVTGFNPTKQYDLWHDRAAFHFLTTEEQITQYVSIAGQAVKQAGYLLLGTFSENGPTKCSGLEIKQYSEPAMTARFSADFERIKCIYEDHVTPANKVQHFIFCGFRRK</sequence>
<dbReference type="GO" id="GO:0008168">
    <property type="term" value="F:methyltransferase activity"/>
    <property type="evidence" value="ECO:0007669"/>
    <property type="project" value="UniProtKB-KW"/>
</dbReference>
<name>A0ABS3Z0X8_9BACT</name>
<dbReference type="Proteomes" id="UP000677244">
    <property type="component" value="Unassembled WGS sequence"/>
</dbReference>
<dbReference type="Gene3D" id="3.40.50.150">
    <property type="entry name" value="Vaccinia Virus protein VP39"/>
    <property type="match status" value="1"/>
</dbReference>
<dbReference type="PANTHER" id="PTHR12843:SF5">
    <property type="entry name" value="EEF1A LYSINE METHYLTRANSFERASE 2"/>
    <property type="match status" value="1"/>
</dbReference>
<dbReference type="InterPro" id="IPR029063">
    <property type="entry name" value="SAM-dependent_MTases_sf"/>
</dbReference>
<keyword evidence="2" id="KW-0808">Transferase</keyword>
<dbReference type="InterPro" id="IPR041698">
    <property type="entry name" value="Methyltransf_25"/>
</dbReference>
<gene>
    <name evidence="2" type="ORF">J7I42_23825</name>
</gene>
<dbReference type="EMBL" id="JAGHKO010000006">
    <property type="protein sequence ID" value="MBO9203335.1"/>
    <property type="molecule type" value="Genomic_DNA"/>
</dbReference>
<accession>A0ABS3Z0X8</accession>
<dbReference type="SUPFAM" id="SSF53335">
    <property type="entry name" value="S-adenosyl-L-methionine-dependent methyltransferases"/>
    <property type="match status" value="1"/>
</dbReference>